<dbReference type="PANTHER" id="PTHR15114">
    <property type="entry name" value="REPLICATION PROTEIN A3"/>
    <property type="match status" value="1"/>
</dbReference>
<dbReference type="GO" id="GO:0006298">
    <property type="term" value="P:mismatch repair"/>
    <property type="evidence" value="ECO:0007669"/>
    <property type="project" value="TreeGrafter"/>
</dbReference>
<evidence type="ECO:0000313" key="4">
    <source>
        <dbReference type="EMBL" id="KAF2670076.1"/>
    </source>
</evidence>
<dbReference type="GO" id="GO:0006284">
    <property type="term" value="P:base-excision repair"/>
    <property type="evidence" value="ECO:0007669"/>
    <property type="project" value="TreeGrafter"/>
</dbReference>
<organism evidence="4 5">
    <name type="scientific">Microthyrium microscopicum</name>
    <dbReference type="NCBI Taxonomy" id="703497"/>
    <lineage>
        <taxon>Eukaryota</taxon>
        <taxon>Fungi</taxon>
        <taxon>Dikarya</taxon>
        <taxon>Ascomycota</taxon>
        <taxon>Pezizomycotina</taxon>
        <taxon>Dothideomycetes</taxon>
        <taxon>Dothideomycetes incertae sedis</taxon>
        <taxon>Microthyriales</taxon>
        <taxon>Microthyriaceae</taxon>
        <taxon>Microthyrium</taxon>
    </lineage>
</organism>
<evidence type="ECO:0000256" key="3">
    <source>
        <dbReference type="ARBA" id="ARBA00023242"/>
    </source>
</evidence>
<dbReference type="GO" id="GO:0005662">
    <property type="term" value="C:DNA replication factor A complex"/>
    <property type="evidence" value="ECO:0007669"/>
    <property type="project" value="TreeGrafter"/>
</dbReference>
<accession>A0A6A6UEL5</accession>
<dbReference type="Gene3D" id="2.40.50.140">
    <property type="entry name" value="Nucleic acid-binding proteins"/>
    <property type="match status" value="1"/>
</dbReference>
<comment type="subcellular location">
    <subcellularLocation>
        <location evidence="1">Nucleus</location>
    </subcellularLocation>
</comment>
<sequence>MDSVPQTPRINARYLEAFKDHTVRVVGKVTDLRGNTATIEADGPIVVQLNRESHLQLNSAVEVVGKVNADLSIKIMLFTDFGKNFDYAAMDAVVDATHRYKEIFYSDT</sequence>
<dbReference type="InterPro" id="IPR013970">
    <property type="entry name" value="Rfa2"/>
</dbReference>
<dbReference type="GO" id="GO:0006289">
    <property type="term" value="P:nucleotide-excision repair"/>
    <property type="evidence" value="ECO:0007669"/>
    <property type="project" value="TreeGrafter"/>
</dbReference>
<dbReference type="PANTHER" id="PTHR15114:SF1">
    <property type="entry name" value="REPLICATION PROTEIN A 14 KDA SUBUNIT"/>
    <property type="match status" value="1"/>
</dbReference>
<dbReference type="EMBL" id="MU004234">
    <property type="protein sequence ID" value="KAF2670076.1"/>
    <property type="molecule type" value="Genomic_DNA"/>
</dbReference>
<dbReference type="GO" id="GO:0035861">
    <property type="term" value="C:site of double-strand break"/>
    <property type="evidence" value="ECO:0007669"/>
    <property type="project" value="TreeGrafter"/>
</dbReference>
<comment type="similarity">
    <text evidence="2">Belongs to the replication factor A protein 3 family.</text>
</comment>
<dbReference type="GO" id="GO:0003697">
    <property type="term" value="F:single-stranded DNA binding"/>
    <property type="evidence" value="ECO:0007669"/>
    <property type="project" value="TreeGrafter"/>
</dbReference>
<dbReference type="GO" id="GO:0006260">
    <property type="term" value="P:DNA replication"/>
    <property type="evidence" value="ECO:0007669"/>
    <property type="project" value="InterPro"/>
</dbReference>
<evidence type="ECO:0000256" key="1">
    <source>
        <dbReference type="ARBA" id="ARBA00004123"/>
    </source>
</evidence>
<dbReference type="AlphaFoldDB" id="A0A6A6UEL5"/>
<dbReference type="InterPro" id="IPR012340">
    <property type="entry name" value="NA-bd_OB-fold"/>
</dbReference>
<gene>
    <name evidence="4" type="ORF">BT63DRAFT_454256</name>
</gene>
<dbReference type="OrthoDB" id="188186at2759"/>
<dbReference type="CDD" id="cd04479">
    <property type="entry name" value="RPA3"/>
    <property type="match status" value="1"/>
</dbReference>
<dbReference type="FunFam" id="2.40.50.140:FF:000271">
    <property type="entry name" value="Similar to ssDNA binding protein Ssb3"/>
    <property type="match status" value="1"/>
</dbReference>
<dbReference type="GO" id="GO:0000724">
    <property type="term" value="P:double-strand break repair via homologous recombination"/>
    <property type="evidence" value="ECO:0007669"/>
    <property type="project" value="TreeGrafter"/>
</dbReference>
<name>A0A6A6UEL5_9PEZI</name>
<proteinExistence type="inferred from homology"/>
<protein>
    <submittedName>
        <fullName evidence="4">Replication factor A protein 3</fullName>
    </submittedName>
</protein>
<dbReference type="Proteomes" id="UP000799302">
    <property type="component" value="Unassembled WGS sequence"/>
</dbReference>
<dbReference type="GO" id="GO:0003684">
    <property type="term" value="F:damaged DNA binding"/>
    <property type="evidence" value="ECO:0007669"/>
    <property type="project" value="TreeGrafter"/>
</dbReference>
<dbReference type="Pfam" id="PF08661">
    <property type="entry name" value="Rep_fac-A_3"/>
    <property type="match status" value="1"/>
</dbReference>
<evidence type="ECO:0000256" key="2">
    <source>
        <dbReference type="ARBA" id="ARBA00009761"/>
    </source>
</evidence>
<evidence type="ECO:0000313" key="5">
    <source>
        <dbReference type="Proteomes" id="UP000799302"/>
    </source>
</evidence>
<keyword evidence="3" id="KW-0539">Nucleus</keyword>
<keyword evidence="5" id="KW-1185">Reference proteome</keyword>
<dbReference type="SUPFAM" id="SSF50249">
    <property type="entry name" value="Nucleic acid-binding proteins"/>
    <property type="match status" value="1"/>
</dbReference>
<reference evidence="4" key="1">
    <citation type="journal article" date="2020" name="Stud. Mycol.">
        <title>101 Dothideomycetes genomes: a test case for predicting lifestyles and emergence of pathogens.</title>
        <authorList>
            <person name="Haridas S."/>
            <person name="Albert R."/>
            <person name="Binder M."/>
            <person name="Bloem J."/>
            <person name="Labutti K."/>
            <person name="Salamov A."/>
            <person name="Andreopoulos B."/>
            <person name="Baker S."/>
            <person name="Barry K."/>
            <person name="Bills G."/>
            <person name="Bluhm B."/>
            <person name="Cannon C."/>
            <person name="Castanera R."/>
            <person name="Culley D."/>
            <person name="Daum C."/>
            <person name="Ezra D."/>
            <person name="Gonzalez J."/>
            <person name="Henrissat B."/>
            <person name="Kuo A."/>
            <person name="Liang C."/>
            <person name="Lipzen A."/>
            <person name="Lutzoni F."/>
            <person name="Magnuson J."/>
            <person name="Mondo S."/>
            <person name="Nolan M."/>
            <person name="Ohm R."/>
            <person name="Pangilinan J."/>
            <person name="Park H.-J."/>
            <person name="Ramirez L."/>
            <person name="Alfaro M."/>
            <person name="Sun H."/>
            <person name="Tritt A."/>
            <person name="Yoshinaga Y."/>
            <person name="Zwiers L.-H."/>
            <person name="Turgeon B."/>
            <person name="Goodwin S."/>
            <person name="Spatafora J."/>
            <person name="Crous P."/>
            <person name="Grigoriev I."/>
        </authorList>
    </citation>
    <scope>NUCLEOTIDE SEQUENCE</scope>
    <source>
        <strain evidence="4">CBS 115976</strain>
    </source>
</reference>